<evidence type="ECO:0000313" key="3">
    <source>
        <dbReference type="Proteomes" id="UP000193538"/>
    </source>
</evidence>
<reference evidence="2 3" key="1">
    <citation type="journal article" date="2016" name="Eur. J. Clin. Microbiol. Infect. Dis.">
        <title>Whole genome sequencing as a tool for phylogenetic analysis of clinical strains of Mitis group streptococci.</title>
        <authorList>
            <person name="Rasmussen L.H."/>
            <person name="Dargis R."/>
            <person name="Hojholt K."/>
            <person name="Christensen J.J."/>
            <person name="Skovgaard O."/>
            <person name="Justesen U.S."/>
            <person name="Rosenvinge F.S."/>
            <person name="Moser C."/>
            <person name="Lukjancenko O."/>
            <person name="Rasmussen S."/>
            <person name="Nielsen X.C."/>
        </authorList>
    </citation>
    <scope>NUCLEOTIDE SEQUENCE [LARGE SCALE GENOMIC DNA]</scope>
    <source>
        <strain evidence="2 3">OD_348934_12</strain>
    </source>
</reference>
<feature type="region of interest" description="Disordered" evidence="1">
    <location>
        <begin position="1"/>
        <end position="29"/>
    </location>
</feature>
<comment type="caution">
    <text evidence="2">The sequence shown here is derived from an EMBL/GenBank/DDBJ whole genome shotgun (WGS) entry which is preliminary data.</text>
</comment>
<feature type="region of interest" description="Disordered" evidence="1">
    <location>
        <begin position="50"/>
        <end position="69"/>
    </location>
</feature>
<sequence>MNNDISRKLPEKNKNSSLVTREPRPLKEVPEQYDTLKQNICQPELVKPENKKITFRKSTKDSHPNGRPA</sequence>
<organism evidence="2 3">
    <name type="scientific">Streptococcus oralis subsp. tigurinus</name>
    <dbReference type="NCBI Taxonomy" id="1077464"/>
    <lineage>
        <taxon>Bacteria</taxon>
        <taxon>Bacillati</taxon>
        <taxon>Bacillota</taxon>
        <taxon>Bacilli</taxon>
        <taxon>Lactobacillales</taxon>
        <taxon>Streptococcaceae</taxon>
        <taxon>Streptococcus</taxon>
    </lineage>
</organism>
<feature type="compositionally biased region" description="Basic and acidic residues" evidence="1">
    <location>
        <begin position="1"/>
        <end position="14"/>
    </location>
</feature>
<dbReference type="EMBL" id="NCUC01000012">
    <property type="protein sequence ID" value="ORO39528.1"/>
    <property type="molecule type" value="Genomic_DNA"/>
</dbReference>
<protein>
    <submittedName>
        <fullName evidence="2">Uncharacterized protein</fullName>
    </submittedName>
</protein>
<evidence type="ECO:0000256" key="1">
    <source>
        <dbReference type="SAM" id="MobiDB-lite"/>
    </source>
</evidence>
<gene>
    <name evidence="2" type="ORF">B7729_03120</name>
</gene>
<dbReference type="Proteomes" id="UP000193538">
    <property type="component" value="Unassembled WGS sequence"/>
</dbReference>
<evidence type="ECO:0000313" key="2">
    <source>
        <dbReference type="EMBL" id="ORO39528.1"/>
    </source>
</evidence>
<name>A0A1X1FYR9_STROR</name>
<dbReference type="AlphaFoldDB" id="A0A1X1FYR9"/>
<proteinExistence type="predicted"/>
<accession>A0A1X1FYR9</accession>